<dbReference type="OrthoDB" id="445357at2759"/>
<feature type="compositionally biased region" description="Pro residues" evidence="2">
    <location>
        <begin position="77"/>
        <end position="87"/>
    </location>
</feature>
<dbReference type="GO" id="GO:0005634">
    <property type="term" value="C:nucleus"/>
    <property type="evidence" value="ECO:0007669"/>
    <property type="project" value="TreeGrafter"/>
</dbReference>
<proteinExistence type="predicted"/>
<sequence length="182" mass="19273">MDSALKQLKVADLKRILADAGLSAPARAKKEDLTARILASPAALAVFRAQYQPDAEPQPAEVVPDAEPDTAAATAPTPAPAPAPAPTPDVESATPAAKAAVPEDAEFEKRKARAARFGIDLVNPPPDAKGKLKARAKRFGVEPTNDKNTKKRAAAEPVDPEELEKRRKRAERFGIKVSDATS</sequence>
<dbReference type="InterPro" id="IPR052240">
    <property type="entry name" value="SAP_domain_ribonucleoprotein"/>
</dbReference>
<feature type="region of interest" description="Disordered" evidence="2">
    <location>
        <begin position="50"/>
        <end position="182"/>
    </location>
</feature>
<evidence type="ECO:0000256" key="1">
    <source>
        <dbReference type="ARBA" id="ARBA00022553"/>
    </source>
</evidence>
<comment type="caution">
    <text evidence="3">The sequence shown here is derived from an EMBL/GenBank/DDBJ whole genome shotgun (WGS) entry which is preliminary data.</text>
</comment>
<dbReference type="PANTHER" id="PTHR46551:SF1">
    <property type="entry name" value="SAP DOMAIN-CONTAINING RIBONUCLEOPROTEIN"/>
    <property type="match status" value="1"/>
</dbReference>
<keyword evidence="1" id="KW-0597">Phosphoprotein</keyword>
<accession>A0A8H5FX48</accession>
<gene>
    <name evidence="3" type="ORF">D9756_007369</name>
</gene>
<dbReference type="AlphaFoldDB" id="A0A8H5FX48"/>
<name>A0A8H5FX48_9AGAR</name>
<dbReference type="GO" id="GO:0016973">
    <property type="term" value="P:poly(A)+ mRNA export from nucleus"/>
    <property type="evidence" value="ECO:0007669"/>
    <property type="project" value="TreeGrafter"/>
</dbReference>
<reference evidence="3 4" key="1">
    <citation type="journal article" date="2020" name="ISME J.">
        <title>Uncovering the hidden diversity of litter-decomposition mechanisms in mushroom-forming fungi.</title>
        <authorList>
            <person name="Floudas D."/>
            <person name="Bentzer J."/>
            <person name="Ahren D."/>
            <person name="Johansson T."/>
            <person name="Persson P."/>
            <person name="Tunlid A."/>
        </authorList>
    </citation>
    <scope>NUCLEOTIDE SEQUENCE [LARGE SCALE GENOMIC DNA]</scope>
    <source>
        <strain evidence="3 4">CBS 146.42</strain>
    </source>
</reference>
<organism evidence="3 4">
    <name type="scientific">Leucocoprinus leucothites</name>
    <dbReference type="NCBI Taxonomy" id="201217"/>
    <lineage>
        <taxon>Eukaryota</taxon>
        <taxon>Fungi</taxon>
        <taxon>Dikarya</taxon>
        <taxon>Basidiomycota</taxon>
        <taxon>Agaricomycotina</taxon>
        <taxon>Agaricomycetes</taxon>
        <taxon>Agaricomycetidae</taxon>
        <taxon>Agaricales</taxon>
        <taxon>Agaricineae</taxon>
        <taxon>Agaricaceae</taxon>
        <taxon>Leucocoprinus</taxon>
    </lineage>
</organism>
<evidence type="ECO:0000313" key="4">
    <source>
        <dbReference type="Proteomes" id="UP000559027"/>
    </source>
</evidence>
<dbReference type="Proteomes" id="UP000559027">
    <property type="component" value="Unassembled WGS sequence"/>
</dbReference>
<keyword evidence="4" id="KW-1185">Reference proteome</keyword>
<dbReference type="PANTHER" id="PTHR46551">
    <property type="entry name" value="SAP DOMAIN-CONTAINING RIBONUCLEOPROTEIN"/>
    <property type="match status" value="1"/>
</dbReference>
<evidence type="ECO:0008006" key="5">
    <source>
        <dbReference type="Google" id="ProtNLM"/>
    </source>
</evidence>
<evidence type="ECO:0000256" key="2">
    <source>
        <dbReference type="SAM" id="MobiDB-lite"/>
    </source>
</evidence>
<evidence type="ECO:0000313" key="3">
    <source>
        <dbReference type="EMBL" id="KAF5352003.1"/>
    </source>
</evidence>
<dbReference type="EMBL" id="JAACJO010000012">
    <property type="protein sequence ID" value="KAF5352003.1"/>
    <property type="molecule type" value="Genomic_DNA"/>
</dbReference>
<protein>
    <recommendedName>
        <fullName evidence="5">THO1-MOS11 C-terminal domain-containing protein</fullName>
    </recommendedName>
</protein>